<sequence>MQPQSSLDNLKGLHTALNKVVKYHALDPPDPSRFLGIPRELRDLIYKEHLIATNKWGEDFCLNEKSRLLDRGTMLPHFLPSIGRVNRQVRSEVTEVILRACSDMVVQTEGSYIEFIIKWLETYENVNSFDWIKRLCVPTMYHMNRDMYKHNPTMHFIMRCSKLRRLSLTFHASATTIGDPNTPIHRMTRRPLNEFMDYYDLHHILGCECLEELRLDGILPSKPSKRVEIFSVYTPIHRNARRNDEDTLETLVQFGRWAKDSFAKKRQTVVVHIQKRRGHFVWWGDMETL</sequence>
<keyword evidence="2" id="KW-1185">Reference proteome</keyword>
<reference evidence="1" key="1">
    <citation type="journal article" date="2020" name="Stud. Mycol.">
        <title>101 Dothideomycetes genomes: a test case for predicting lifestyles and emergence of pathogens.</title>
        <authorList>
            <person name="Haridas S."/>
            <person name="Albert R."/>
            <person name="Binder M."/>
            <person name="Bloem J."/>
            <person name="Labutti K."/>
            <person name="Salamov A."/>
            <person name="Andreopoulos B."/>
            <person name="Baker S."/>
            <person name="Barry K."/>
            <person name="Bills G."/>
            <person name="Bluhm B."/>
            <person name="Cannon C."/>
            <person name="Castanera R."/>
            <person name="Culley D."/>
            <person name="Daum C."/>
            <person name="Ezra D."/>
            <person name="Gonzalez J."/>
            <person name="Henrissat B."/>
            <person name="Kuo A."/>
            <person name="Liang C."/>
            <person name="Lipzen A."/>
            <person name="Lutzoni F."/>
            <person name="Magnuson J."/>
            <person name="Mondo S."/>
            <person name="Nolan M."/>
            <person name="Ohm R."/>
            <person name="Pangilinan J."/>
            <person name="Park H.-J."/>
            <person name="Ramirez L."/>
            <person name="Alfaro M."/>
            <person name="Sun H."/>
            <person name="Tritt A."/>
            <person name="Yoshinaga Y."/>
            <person name="Zwiers L.-H."/>
            <person name="Turgeon B."/>
            <person name="Goodwin S."/>
            <person name="Spatafora J."/>
            <person name="Crous P."/>
            <person name="Grigoriev I."/>
        </authorList>
    </citation>
    <scope>NUCLEOTIDE SEQUENCE</scope>
    <source>
        <strain evidence="1">CBS 627.86</strain>
    </source>
</reference>
<dbReference type="EMBL" id="ML977377">
    <property type="protein sequence ID" value="KAF2105556.1"/>
    <property type="molecule type" value="Genomic_DNA"/>
</dbReference>
<accession>A0A6A5YEL5</accession>
<evidence type="ECO:0000313" key="1">
    <source>
        <dbReference type="EMBL" id="KAF2105556.1"/>
    </source>
</evidence>
<dbReference type="OrthoDB" id="3811603at2759"/>
<organism evidence="1 2">
    <name type="scientific">Lophiotrema nucula</name>
    <dbReference type="NCBI Taxonomy" id="690887"/>
    <lineage>
        <taxon>Eukaryota</taxon>
        <taxon>Fungi</taxon>
        <taxon>Dikarya</taxon>
        <taxon>Ascomycota</taxon>
        <taxon>Pezizomycotina</taxon>
        <taxon>Dothideomycetes</taxon>
        <taxon>Pleosporomycetidae</taxon>
        <taxon>Pleosporales</taxon>
        <taxon>Lophiotremataceae</taxon>
        <taxon>Lophiotrema</taxon>
    </lineage>
</organism>
<name>A0A6A5YEL5_9PLEO</name>
<proteinExistence type="predicted"/>
<evidence type="ECO:0000313" key="2">
    <source>
        <dbReference type="Proteomes" id="UP000799770"/>
    </source>
</evidence>
<protein>
    <submittedName>
        <fullName evidence="1">Uncharacterized protein</fullName>
    </submittedName>
</protein>
<dbReference type="AlphaFoldDB" id="A0A6A5YEL5"/>
<dbReference type="Proteomes" id="UP000799770">
    <property type="component" value="Unassembled WGS sequence"/>
</dbReference>
<gene>
    <name evidence="1" type="ORF">BDV96DRAFT_608128</name>
</gene>